<dbReference type="AlphaFoldDB" id="A0A1Y2HS85"/>
<dbReference type="EMBL" id="MCFL01000016">
    <property type="protein sequence ID" value="ORZ36661.1"/>
    <property type="molecule type" value="Genomic_DNA"/>
</dbReference>
<proteinExistence type="predicted"/>
<accession>A0A1Y2HS85</accession>
<evidence type="ECO:0000313" key="1">
    <source>
        <dbReference type="EMBL" id="ORZ36661.1"/>
    </source>
</evidence>
<name>A0A1Y2HS85_9FUNG</name>
<protein>
    <submittedName>
        <fullName evidence="1">Uncharacterized protein</fullName>
    </submittedName>
</protein>
<comment type="caution">
    <text evidence="1">The sequence shown here is derived from an EMBL/GenBank/DDBJ whole genome shotgun (WGS) entry which is preliminary data.</text>
</comment>
<keyword evidence="2" id="KW-1185">Reference proteome</keyword>
<gene>
    <name evidence="1" type="ORF">BCR44DRAFT_92726</name>
</gene>
<dbReference type="Proteomes" id="UP000193411">
    <property type="component" value="Unassembled WGS sequence"/>
</dbReference>
<reference evidence="1 2" key="1">
    <citation type="submission" date="2016-07" db="EMBL/GenBank/DDBJ databases">
        <title>Pervasive Adenine N6-methylation of Active Genes in Fungi.</title>
        <authorList>
            <consortium name="DOE Joint Genome Institute"/>
            <person name="Mondo S.J."/>
            <person name="Dannebaum R.O."/>
            <person name="Kuo R.C."/>
            <person name="Labutti K."/>
            <person name="Haridas S."/>
            <person name="Kuo A."/>
            <person name="Salamov A."/>
            <person name="Ahrendt S.R."/>
            <person name="Lipzen A."/>
            <person name="Sullivan W."/>
            <person name="Andreopoulos W.B."/>
            <person name="Clum A."/>
            <person name="Lindquist E."/>
            <person name="Daum C."/>
            <person name="Ramamoorthy G.K."/>
            <person name="Gryganskyi A."/>
            <person name="Culley D."/>
            <person name="Magnuson J.K."/>
            <person name="James T.Y."/>
            <person name="O'Malley M.A."/>
            <person name="Stajich J.E."/>
            <person name="Spatafora J.W."/>
            <person name="Visel A."/>
            <person name="Grigoriev I.V."/>
        </authorList>
    </citation>
    <scope>NUCLEOTIDE SEQUENCE [LARGE SCALE GENOMIC DNA]</scope>
    <source>
        <strain evidence="1 2">PL171</strain>
    </source>
</reference>
<evidence type="ECO:0000313" key="2">
    <source>
        <dbReference type="Proteomes" id="UP000193411"/>
    </source>
</evidence>
<organism evidence="1 2">
    <name type="scientific">Catenaria anguillulae PL171</name>
    <dbReference type="NCBI Taxonomy" id="765915"/>
    <lineage>
        <taxon>Eukaryota</taxon>
        <taxon>Fungi</taxon>
        <taxon>Fungi incertae sedis</taxon>
        <taxon>Blastocladiomycota</taxon>
        <taxon>Blastocladiomycetes</taxon>
        <taxon>Blastocladiales</taxon>
        <taxon>Catenariaceae</taxon>
        <taxon>Catenaria</taxon>
    </lineage>
</organism>
<sequence length="250" mass="26423">MTVSLDAADCWTFSTGIPKSLKRTCLVFGLPSAYTLVTCAVLLHQGCDLVLAGLNVSDPKFVAILAGKASHGQTIVHYDLPSHRFQLSDAYALSKAMLESGLSSPAVAFTICDLAMHQTLLSDPRIASSLNLSRIISIIANHVPTVLQSQSSATSINKYNPRGQLSLPPTATKAIANMHIPSQIGVATIAVIQVTAPASELIMDSLAHNQVVHPMLDQSPATVFAEAIATALEGGQVRRGDHGRQLSAHL</sequence>